<dbReference type="PANTHER" id="PTHR30572:SF18">
    <property type="entry name" value="ABC-TYPE MACROLIDE FAMILY EXPORT SYSTEM PERMEASE COMPONENT 2"/>
    <property type="match status" value="1"/>
</dbReference>
<evidence type="ECO:0000259" key="7">
    <source>
        <dbReference type="Pfam" id="PF02687"/>
    </source>
</evidence>
<feature type="transmembrane region" description="Helical" evidence="6">
    <location>
        <begin position="683"/>
        <end position="703"/>
    </location>
</feature>
<dbReference type="RefSeq" id="WP_114403960.1">
    <property type="nucleotide sequence ID" value="NZ_QOWE01000001.1"/>
</dbReference>
<proteinExistence type="predicted"/>
<feature type="transmembrane region" description="Helical" evidence="6">
    <location>
        <begin position="396"/>
        <end position="419"/>
    </location>
</feature>
<keyword evidence="10" id="KW-1185">Reference proteome</keyword>
<dbReference type="GO" id="GO:0022857">
    <property type="term" value="F:transmembrane transporter activity"/>
    <property type="evidence" value="ECO:0007669"/>
    <property type="project" value="TreeGrafter"/>
</dbReference>
<keyword evidence="5 6" id="KW-0472">Membrane</keyword>
<comment type="caution">
    <text evidence="9">The sequence shown here is derived from an EMBL/GenBank/DDBJ whole genome shotgun (WGS) entry which is preliminary data.</text>
</comment>
<dbReference type="Pfam" id="PF12704">
    <property type="entry name" value="MacB_PCD"/>
    <property type="match status" value="2"/>
</dbReference>
<dbReference type="InterPro" id="IPR003838">
    <property type="entry name" value="ABC3_permease_C"/>
</dbReference>
<dbReference type="Pfam" id="PF02687">
    <property type="entry name" value="FtsX"/>
    <property type="match status" value="2"/>
</dbReference>
<gene>
    <name evidence="9" type="ORF">DUE52_00375</name>
</gene>
<evidence type="ECO:0000313" key="9">
    <source>
        <dbReference type="EMBL" id="RCR71429.1"/>
    </source>
</evidence>
<keyword evidence="3 6" id="KW-0812">Transmembrane</keyword>
<evidence type="ECO:0000256" key="6">
    <source>
        <dbReference type="SAM" id="Phobius"/>
    </source>
</evidence>
<feature type="domain" description="MacB-like periplasmic core" evidence="8">
    <location>
        <begin position="444"/>
        <end position="645"/>
    </location>
</feature>
<dbReference type="AlphaFoldDB" id="A0A368JUT2"/>
<feature type="transmembrane region" description="Helical" evidence="6">
    <location>
        <begin position="439"/>
        <end position="463"/>
    </location>
</feature>
<feature type="transmembrane region" description="Helical" evidence="6">
    <location>
        <begin position="300"/>
        <end position="321"/>
    </location>
</feature>
<feature type="domain" description="MacB-like periplasmic core" evidence="8">
    <location>
        <begin position="20"/>
        <end position="242"/>
    </location>
</feature>
<feature type="transmembrane region" description="Helical" evidence="6">
    <location>
        <begin position="770"/>
        <end position="789"/>
    </location>
</feature>
<comment type="subcellular location">
    <subcellularLocation>
        <location evidence="1">Cell membrane</location>
        <topology evidence="1">Multi-pass membrane protein</topology>
    </subcellularLocation>
</comment>
<evidence type="ECO:0000313" key="10">
    <source>
        <dbReference type="Proteomes" id="UP000253383"/>
    </source>
</evidence>
<feature type="transmembrane region" description="Helical" evidence="6">
    <location>
        <begin position="356"/>
        <end position="375"/>
    </location>
</feature>
<feature type="domain" description="ABC3 transporter permease C-terminal" evidence="7">
    <location>
        <begin position="308"/>
        <end position="423"/>
    </location>
</feature>
<dbReference type="InterPro" id="IPR050250">
    <property type="entry name" value="Macrolide_Exporter_MacB"/>
</dbReference>
<accession>A0A368JUT2</accession>
<evidence type="ECO:0000256" key="2">
    <source>
        <dbReference type="ARBA" id="ARBA00022475"/>
    </source>
</evidence>
<evidence type="ECO:0000256" key="5">
    <source>
        <dbReference type="ARBA" id="ARBA00023136"/>
    </source>
</evidence>
<dbReference type="GO" id="GO:0005886">
    <property type="term" value="C:plasma membrane"/>
    <property type="evidence" value="ECO:0007669"/>
    <property type="project" value="UniProtKB-SubCell"/>
</dbReference>
<dbReference type="InterPro" id="IPR025857">
    <property type="entry name" value="MacB_PCD"/>
</dbReference>
<keyword evidence="2" id="KW-1003">Cell membrane</keyword>
<keyword evidence="4 6" id="KW-1133">Transmembrane helix</keyword>
<dbReference type="OrthoDB" id="5933722at2"/>
<reference evidence="9 10" key="1">
    <citation type="submission" date="2018-07" db="EMBL/GenBank/DDBJ databases">
        <title>Genome analysis of Larkinella rosea.</title>
        <authorList>
            <person name="Zhou Z."/>
            <person name="Wang G."/>
        </authorList>
    </citation>
    <scope>NUCLEOTIDE SEQUENCE [LARGE SCALE GENOMIC DNA]</scope>
    <source>
        <strain evidence="10">zzj9</strain>
    </source>
</reference>
<sequence>MLQNYLKIAFRHLWQNRLYSVINVVGLAVGITCLLLAILYLKDERSYDRFHEKNPNLYRITTTVTETRGGTGETNGGTGQVQGPAFKAEVPEVQNYVRVMGGDIQGMFVANHKSFVLHPFFVDSTFFNVFSFRLLSGNLKTALRGAGTVVITERTARKLFNSLDVIGKTLLEDGPSGKRVGASIITGVVQDPPKNSSLQFDLLFPFRFMQVSFDDTSWLNSYLSTFVVLHPQADRDLVVRKFSTVYAVHARQQVAENRKNYGFDPAIRYGLQPITDIHLNPLYHSEGNREGGITNGSNPVFSYLFLGISAFILLMASINFINISLANSLKRTKEIGIRKLTGSSSQRIMAQFLGESALLCLGAFGVAILLAQLTLPVFNQLAGKAIVFREILDGELLLYFIILLIFNILVTGLYPALVLSNFKPTDVLYNKPRLSGRSWLGQTLVMLQFALSVFLVIATTVFYHQMDYVRTKDLGYDPYQVIGTYIPFSNDLKVDQAFLRTELAGEPLIRTVSFSSDLGGSYETRVGNRKIESRYQYIDENYLPVLGIRLKAGRNLSPAFVSDKTEAVLVNETFVKTAGLEKPIGKTIRLHENFSQKPLTIVGVVKDFHASSLRERIRPMALFMREDQSSGILVKIDKNRQKEALAVLKNVYRKAYPSFEMDYGFQDELNAKAYELEQKWQRIISYATLLATLICGLGVFGLAKLATQQRTREIGVRKVLGATVLDIVALLSKDFLKPVLVAIAVASPVAGWAMSRWLQSFVYRVEIQGWMFALAGLLAIGITLLTVSLQSAKTALMNPVESLRSE</sequence>
<feature type="domain" description="ABC3 transporter permease C-terminal" evidence="7">
    <location>
        <begin position="688"/>
        <end position="798"/>
    </location>
</feature>
<dbReference type="PANTHER" id="PTHR30572">
    <property type="entry name" value="MEMBRANE COMPONENT OF TRANSPORTER-RELATED"/>
    <property type="match status" value="1"/>
</dbReference>
<organism evidence="9 10">
    <name type="scientific">Larkinella punicea</name>
    <dbReference type="NCBI Taxonomy" id="2315727"/>
    <lineage>
        <taxon>Bacteria</taxon>
        <taxon>Pseudomonadati</taxon>
        <taxon>Bacteroidota</taxon>
        <taxon>Cytophagia</taxon>
        <taxon>Cytophagales</taxon>
        <taxon>Spirosomataceae</taxon>
        <taxon>Larkinella</taxon>
    </lineage>
</organism>
<dbReference type="Proteomes" id="UP000253383">
    <property type="component" value="Unassembled WGS sequence"/>
</dbReference>
<dbReference type="EMBL" id="QOWE01000001">
    <property type="protein sequence ID" value="RCR71429.1"/>
    <property type="molecule type" value="Genomic_DNA"/>
</dbReference>
<evidence type="ECO:0000256" key="3">
    <source>
        <dbReference type="ARBA" id="ARBA00022692"/>
    </source>
</evidence>
<feature type="transmembrane region" description="Helical" evidence="6">
    <location>
        <begin position="20"/>
        <end position="41"/>
    </location>
</feature>
<evidence type="ECO:0000259" key="8">
    <source>
        <dbReference type="Pfam" id="PF12704"/>
    </source>
</evidence>
<evidence type="ECO:0000256" key="4">
    <source>
        <dbReference type="ARBA" id="ARBA00022989"/>
    </source>
</evidence>
<protein>
    <submittedName>
        <fullName evidence="9">ABC transporter permease</fullName>
    </submittedName>
</protein>
<feature type="transmembrane region" description="Helical" evidence="6">
    <location>
        <begin position="739"/>
        <end position="758"/>
    </location>
</feature>
<name>A0A368JUT2_9BACT</name>
<evidence type="ECO:0000256" key="1">
    <source>
        <dbReference type="ARBA" id="ARBA00004651"/>
    </source>
</evidence>